<evidence type="ECO:0000256" key="10">
    <source>
        <dbReference type="ARBA" id="ARBA00022777"/>
    </source>
</evidence>
<dbReference type="Pfam" id="PF13807">
    <property type="entry name" value="GNVR"/>
    <property type="match status" value="1"/>
</dbReference>
<dbReference type="AlphaFoldDB" id="A0A316DUN8"/>
<evidence type="ECO:0000256" key="1">
    <source>
        <dbReference type="ARBA" id="ARBA00004429"/>
    </source>
</evidence>
<feature type="transmembrane region" description="Helical" evidence="16">
    <location>
        <begin position="491"/>
        <end position="510"/>
    </location>
</feature>
<feature type="domain" description="Polysaccharide chain length determinant N-terminal" evidence="17">
    <location>
        <begin position="13"/>
        <end position="104"/>
    </location>
</feature>
<evidence type="ECO:0000256" key="13">
    <source>
        <dbReference type="ARBA" id="ARBA00023136"/>
    </source>
</evidence>
<dbReference type="InterPro" id="IPR027417">
    <property type="entry name" value="P-loop_NTPase"/>
</dbReference>
<keyword evidence="11" id="KW-0067">ATP-binding</keyword>
<dbReference type="PANTHER" id="PTHR32309:SF13">
    <property type="entry name" value="FERRIC ENTEROBACTIN TRANSPORT PROTEIN FEPE"/>
    <property type="match status" value="1"/>
</dbReference>
<dbReference type="PANTHER" id="PTHR32309">
    <property type="entry name" value="TYROSINE-PROTEIN KINASE"/>
    <property type="match status" value="1"/>
</dbReference>
<feature type="domain" description="Tyrosine-protein kinase G-rich" evidence="19">
    <location>
        <begin position="438"/>
        <end position="512"/>
    </location>
</feature>
<dbReference type="Pfam" id="PF13614">
    <property type="entry name" value="AAA_31"/>
    <property type="match status" value="1"/>
</dbReference>
<comment type="subcellular location">
    <subcellularLocation>
        <location evidence="1">Cell inner membrane</location>
        <topology evidence="1">Multi-pass membrane protein</topology>
    </subcellularLocation>
</comment>
<dbReference type="InterPro" id="IPR003856">
    <property type="entry name" value="LPS_length_determ_N"/>
</dbReference>
<dbReference type="EMBL" id="QGGQ01000013">
    <property type="protein sequence ID" value="PWK21132.1"/>
    <property type="molecule type" value="Genomic_DNA"/>
</dbReference>
<gene>
    <name evidence="20" type="ORF">HZY62_18875</name>
    <name evidence="21" type="ORF">LX92_03933</name>
</gene>
<reference evidence="21 22" key="1">
    <citation type="submission" date="2018-05" db="EMBL/GenBank/DDBJ databases">
        <title>Genomic Encyclopedia of Archaeal and Bacterial Type Strains, Phase II (KMG-II): from individual species to whole genera.</title>
        <authorList>
            <person name="Goeker M."/>
        </authorList>
    </citation>
    <scope>NUCLEOTIDE SEQUENCE [LARGE SCALE GENOMIC DNA]</scope>
    <source>
        <strain evidence="21 22">DSM 23514</strain>
    </source>
</reference>
<dbReference type="Gene3D" id="3.40.50.300">
    <property type="entry name" value="P-loop containing nucleotide triphosphate hydrolases"/>
    <property type="match status" value="1"/>
</dbReference>
<keyword evidence="10" id="KW-0418">Kinase</keyword>
<dbReference type="InterPro" id="IPR032807">
    <property type="entry name" value="GNVR"/>
</dbReference>
<dbReference type="InterPro" id="IPR025669">
    <property type="entry name" value="AAA_dom"/>
</dbReference>
<evidence type="ECO:0000256" key="4">
    <source>
        <dbReference type="ARBA" id="ARBA00011903"/>
    </source>
</evidence>
<evidence type="ECO:0000256" key="7">
    <source>
        <dbReference type="ARBA" id="ARBA00022679"/>
    </source>
</evidence>
<dbReference type="Proteomes" id="UP000245667">
    <property type="component" value="Unassembled WGS sequence"/>
</dbReference>
<dbReference type="GO" id="GO:0005886">
    <property type="term" value="C:plasma membrane"/>
    <property type="evidence" value="ECO:0007669"/>
    <property type="project" value="UniProtKB-SubCell"/>
</dbReference>
<evidence type="ECO:0000256" key="2">
    <source>
        <dbReference type="ARBA" id="ARBA00007316"/>
    </source>
</evidence>
<comment type="similarity">
    <text evidence="2">Belongs to the CpsD/CapB family.</text>
</comment>
<evidence type="ECO:0000313" key="23">
    <source>
        <dbReference type="Proteomes" id="UP000651837"/>
    </source>
</evidence>
<dbReference type="SUPFAM" id="SSF52540">
    <property type="entry name" value="P-loop containing nucleoside triphosphate hydrolases"/>
    <property type="match status" value="1"/>
</dbReference>
<evidence type="ECO:0000256" key="6">
    <source>
        <dbReference type="ARBA" id="ARBA00022519"/>
    </source>
</evidence>
<dbReference type="Proteomes" id="UP000651837">
    <property type="component" value="Unassembled WGS sequence"/>
</dbReference>
<reference evidence="20 23" key="2">
    <citation type="submission" date="2020-07" db="EMBL/GenBank/DDBJ databases">
        <title>The draft genome sequence of Maribacter polysiphoniae KCTC 22021.</title>
        <authorList>
            <person name="Mu L."/>
        </authorList>
    </citation>
    <scope>NUCLEOTIDE SEQUENCE [LARGE SCALE GENOMIC DNA]</scope>
    <source>
        <strain evidence="20 23">KCTC 22021</strain>
    </source>
</reference>
<keyword evidence="6" id="KW-0997">Cell inner membrane</keyword>
<dbReference type="OrthoDB" id="9794577at2"/>
<evidence type="ECO:0000256" key="14">
    <source>
        <dbReference type="ARBA" id="ARBA00023137"/>
    </source>
</evidence>
<evidence type="ECO:0000313" key="22">
    <source>
        <dbReference type="Proteomes" id="UP000245667"/>
    </source>
</evidence>
<keyword evidence="8 16" id="KW-0812">Transmembrane</keyword>
<evidence type="ECO:0000256" key="8">
    <source>
        <dbReference type="ARBA" id="ARBA00022692"/>
    </source>
</evidence>
<dbReference type="NCBIfam" id="TIGR01007">
    <property type="entry name" value="eps_fam"/>
    <property type="match status" value="1"/>
</dbReference>
<sequence length="793" mass="88530">MAKKTILSQGNMDYNDLLKPYLKNWKWFVVAVLIALLYGYFNIRYSIPQYALNAKIQILEDQNSNSELDVFRDLDILGGGGNFIQDEIEILKSRSHLIELVKELELNTKVIALGKIKDSELYSNKPFNINFAAPDSILQSSSVSFFITLFSDTSFEYAEDQDTPAKIFSFGKNISSPIGDIIITPNMSGIESYVGRKYKVSVIPISVAAGQLYQKIQVSVESEKSKILSISLEDPIIDRGRDIINTLIEKYNQNAVDDKKAIANRTSNFINDRIANIYGSLSAVDQSEEDFKQGRGIADIATQTNMNVNIGAANQQELQNASVQLDIASSMKDIIDSQEGYDLLPSNIGLADASIANTTARYNELALERKRLLESSNEKNPIIVNLDQQLAGLKRSMQSSLNSVTNNLGMQVNSLSSQMSRINSRIYSAPRNERALRDITRQQQTTESLYLYLLQKREEAQITFASASPKSKIIDSAYLVSPLPVSPKKRIIMLASLIFGLLVPYAVIYVKNLLDNKVQNKVGLEKMVGDIPVLAELPSLSKKENSLVKLGERTVLAESLRILRTNLDYIIKSKKKKDYKSTIIYVTSSVSGEGKTLIASNLAMIFANTNKKVLLIGADIRNPKIYQFYSGKNVDKLGKPTRNIENKGLTEYLVDHTLGSSDIISPMLAHEQTVDVVYSGKIPPNPAELLMNGRMKELLDEVNDRYDYIIVDTAPLMVVTDTLLISEYADQILYVARAGMTELKVLEYPLKLHKEGKLNGLSFIVNGVKDSNLGYGGKYGYGYGKTTKKWWKF</sequence>
<proteinExistence type="inferred from homology"/>
<evidence type="ECO:0000259" key="19">
    <source>
        <dbReference type="Pfam" id="PF13807"/>
    </source>
</evidence>
<evidence type="ECO:0000259" key="17">
    <source>
        <dbReference type="Pfam" id="PF02706"/>
    </source>
</evidence>
<evidence type="ECO:0000256" key="9">
    <source>
        <dbReference type="ARBA" id="ARBA00022741"/>
    </source>
</evidence>
<keyword evidence="5" id="KW-1003">Cell membrane</keyword>
<keyword evidence="13 16" id="KW-0472">Membrane</keyword>
<keyword evidence="7 20" id="KW-0808">Transferase</keyword>
<accession>A0A316DUN8</accession>
<comment type="caution">
    <text evidence="21">The sequence shown here is derived from an EMBL/GenBank/DDBJ whole genome shotgun (WGS) entry which is preliminary data.</text>
</comment>
<dbReference type="GO" id="GO:0005524">
    <property type="term" value="F:ATP binding"/>
    <property type="evidence" value="ECO:0007669"/>
    <property type="project" value="UniProtKB-KW"/>
</dbReference>
<dbReference type="EC" id="2.7.10.2" evidence="4"/>
<evidence type="ECO:0000256" key="12">
    <source>
        <dbReference type="ARBA" id="ARBA00022989"/>
    </source>
</evidence>
<feature type="transmembrane region" description="Helical" evidence="16">
    <location>
        <begin position="25"/>
        <end position="43"/>
    </location>
</feature>
<evidence type="ECO:0000259" key="18">
    <source>
        <dbReference type="Pfam" id="PF13614"/>
    </source>
</evidence>
<evidence type="ECO:0000256" key="5">
    <source>
        <dbReference type="ARBA" id="ARBA00022475"/>
    </source>
</evidence>
<keyword evidence="12 16" id="KW-1133">Transmembrane helix</keyword>
<comment type="similarity">
    <text evidence="3">Belongs to the etk/wzc family.</text>
</comment>
<evidence type="ECO:0000313" key="20">
    <source>
        <dbReference type="EMBL" id="MBD1262668.1"/>
    </source>
</evidence>
<name>A0A316DUN8_9FLAO</name>
<protein>
    <recommendedName>
        <fullName evidence="4">non-specific protein-tyrosine kinase</fullName>
        <ecNumber evidence="4">2.7.10.2</ecNumber>
    </recommendedName>
</protein>
<evidence type="ECO:0000256" key="11">
    <source>
        <dbReference type="ARBA" id="ARBA00022840"/>
    </source>
</evidence>
<evidence type="ECO:0000313" key="21">
    <source>
        <dbReference type="EMBL" id="PWK21132.1"/>
    </source>
</evidence>
<dbReference type="Pfam" id="PF02706">
    <property type="entry name" value="Wzz"/>
    <property type="match status" value="1"/>
</dbReference>
<evidence type="ECO:0000256" key="3">
    <source>
        <dbReference type="ARBA" id="ARBA00008883"/>
    </source>
</evidence>
<comment type="catalytic activity">
    <reaction evidence="15">
        <text>L-tyrosyl-[protein] + ATP = O-phospho-L-tyrosyl-[protein] + ADP + H(+)</text>
        <dbReference type="Rhea" id="RHEA:10596"/>
        <dbReference type="Rhea" id="RHEA-COMP:10136"/>
        <dbReference type="Rhea" id="RHEA-COMP:20101"/>
        <dbReference type="ChEBI" id="CHEBI:15378"/>
        <dbReference type="ChEBI" id="CHEBI:30616"/>
        <dbReference type="ChEBI" id="CHEBI:46858"/>
        <dbReference type="ChEBI" id="CHEBI:61978"/>
        <dbReference type="ChEBI" id="CHEBI:456216"/>
        <dbReference type="EC" id="2.7.10.2"/>
    </reaction>
</comment>
<dbReference type="InterPro" id="IPR050445">
    <property type="entry name" value="Bact_polysacc_biosynth/exp"/>
</dbReference>
<dbReference type="InterPro" id="IPR005702">
    <property type="entry name" value="Wzc-like_C"/>
</dbReference>
<dbReference type="EMBL" id="JACWLN010000012">
    <property type="protein sequence ID" value="MBD1262668.1"/>
    <property type="molecule type" value="Genomic_DNA"/>
</dbReference>
<keyword evidence="14" id="KW-0829">Tyrosine-protein kinase</keyword>
<organism evidence="21 22">
    <name type="scientific">Maribacter polysiphoniae</name>
    <dbReference type="NCBI Taxonomy" id="429344"/>
    <lineage>
        <taxon>Bacteria</taxon>
        <taxon>Pseudomonadati</taxon>
        <taxon>Bacteroidota</taxon>
        <taxon>Flavobacteriia</taxon>
        <taxon>Flavobacteriales</taxon>
        <taxon>Flavobacteriaceae</taxon>
        <taxon>Maribacter</taxon>
    </lineage>
</organism>
<evidence type="ECO:0000256" key="16">
    <source>
        <dbReference type="SAM" id="Phobius"/>
    </source>
</evidence>
<keyword evidence="23" id="KW-1185">Reference proteome</keyword>
<dbReference type="GO" id="GO:0004715">
    <property type="term" value="F:non-membrane spanning protein tyrosine kinase activity"/>
    <property type="evidence" value="ECO:0007669"/>
    <property type="project" value="UniProtKB-EC"/>
</dbReference>
<dbReference type="RefSeq" id="WP_109654218.1">
    <property type="nucleotide sequence ID" value="NZ_JACWLN010000012.1"/>
</dbReference>
<keyword evidence="9" id="KW-0547">Nucleotide-binding</keyword>
<evidence type="ECO:0000256" key="15">
    <source>
        <dbReference type="ARBA" id="ARBA00051245"/>
    </source>
</evidence>
<feature type="domain" description="AAA" evidence="18">
    <location>
        <begin position="582"/>
        <end position="726"/>
    </location>
</feature>
<dbReference type="CDD" id="cd05387">
    <property type="entry name" value="BY-kinase"/>
    <property type="match status" value="1"/>
</dbReference>